<accession>A0A948TFB6</accession>
<keyword evidence="2" id="KW-0810">Translation regulation</keyword>
<dbReference type="GO" id="GO:0043023">
    <property type="term" value="F:ribosomal large subunit binding"/>
    <property type="evidence" value="ECO:0007669"/>
    <property type="project" value="TreeGrafter"/>
</dbReference>
<evidence type="ECO:0000313" key="4">
    <source>
        <dbReference type="Proteomes" id="UP000733611"/>
    </source>
</evidence>
<comment type="subunit">
    <text evidence="2">Interacts with ribosomal protein uL14 (rplN).</text>
</comment>
<evidence type="ECO:0000256" key="1">
    <source>
        <dbReference type="ARBA" id="ARBA00010574"/>
    </source>
</evidence>
<proteinExistence type="inferred from homology"/>
<dbReference type="InterPro" id="IPR043519">
    <property type="entry name" value="NT_sf"/>
</dbReference>
<dbReference type="PANTHER" id="PTHR21043:SF0">
    <property type="entry name" value="MITOCHONDRIAL ASSEMBLY OF RIBOSOMAL LARGE SUBUNIT PROTEIN 1"/>
    <property type="match status" value="1"/>
</dbReference>
<keyword evidence="2" id="KW-0963">Cytoplasm</keyword>
<reference evidence="3" key="2">
    <citation type="submission" date="2021-04" db="EMBL/GenBank/DDBJ databases">
        <authorList>
            <person name="Gilroy R."/>
        </authorList>
    </citation>
    <scope>NUCLEOTIDE SEQUENCE</scope>
    <source>
        <strain evidence="3">378</strain>
    </source>
</reference>
<dbReference type="Proteomes" id="UP000733611">
    <property type="component" value="Unassembled WGS sequence"/>
</dbReference>
<comment type="caution">
    <text evidence="3">The sequence shown here is derived from an EMBL/GenBank/DDBJ whole genome shotgun (WGS) entry which is preliminary data.</text>
</comment>
<reference evidence="3" key="1">
    <citation type="journal article" date="2021" name="PeerJ">
        <title>Extensive microbial diversity within the chicken gut microbiome revealed by metagenomics and culture.</title>
        <authorList>
            <person name="Gilroy R."/>
            <person name="Ravi A."/>
            <person name="Getino M."/>
            <person name="Pursley I."/>
            <person name="Horton D.L."/>
            <person name="Alikhan N.F."/>
            <person name="Baker D."/>
            <person name="Gharbi K."/>
            <person name="Hall N."/>
            <person name="Watson M."/>
            <person name="Adriaenssens E.M."/>
            <person name="Foster-Nyarko E."/>
            <person name="Jarju S."/>
            <person name="Secka A."/>
            <person name="Antonio M."/>
            <person name="Oren A."/>
            <person name="Chaudhuri R.R."/>
            <person name="La Ragione R."/>
            <person name="Hildebrand F."/>
            <person name="Pallen M.J."/>
        </authorList>
    </citation>
    <scope>NUCLEOTIDE SEQUENCE</scope>
    <source>
        <strain evidence="3">378</strain>
    </source>
</reference>
<comment type="function">
    <text evidence="2">Functions as a ribosomal silencing factor. Interacts with ribosomal protein uL14 (rplN), blocking formation of intersubunit bridge B8. Prevents association of the 30S and 50S ribosomal subunits and the formation of functional ribosomes, thus repressing translation.</text>
</comment>
<dbReference type="NCBIfam" id="TIGR00090">
    <property type="entry name" value="rsfS_iojap_ybeB"/>
    <property type="match status" value="1"/>
</dbReference>
<keyword evidence="2" id="KW-0678">Repressor</keyword>
<dbReference type="GO" id="GO:0090071">
    <property type="term" value="P:negative regulation of ribosome biogenesis"/>
    <property type="evidence" value="ECO:0007669"/>
    <property type="project" value="UniProtKB-UniRule"/>
</dbReference>
<dbReference type="Gene3D" id="3.30.460.10">
    <property type="entry name" value="Beta Polymerase, domain 2"/>
    <property type="match status" value="1"/>
</dbReference>
<name>A0A948TFB6_9GAMM</name>
<dbReference type="GO" id="GO:0005737">
    <property type="term" value="C:cytoplasm"/>
    <property type="evidence" value="ECO:0007669"/>
    <property type="project" value="UniProtKB-SubCell"/>
</dbReference>
<dbReference type="AlphaFoldDB" id="A0A948TFB6"/>
<dbReference type="SUPFAM" id="SSF81301">
    <property type="entry name" value="Nucleotidyltransferase"/>
    <property type="match status" value="1"/>
</dbReference>
<dbReference type="HAMAP" id="MF_01477">
    <property type="entry name" value="Iojap_RsfS"/>
    <property type="match status" value="1"/>
</dbReference>
<protein>
    <recommendedName>
        <fullName evidence="2">Ribosomal silencing factor RsfS</fullName>
    </recommendedName>
</protein>
<dbReference type="InterPro" id="IPR004394">
    <property type="entry name" value="Iojap/RsfS/C7orf30"/>
</dbReference>
<dbReference type="GO" id="GO:0042256">
    <property type="term" value="P:cytosolic ribosome assembly"/>
    <property type="evidence" value="ECO:0007669"/>
    <property type="project" value="UniProtKB-UniRule"/>
</dbReference>
<sequence>MLYSPKDYSTAELKALCLTSLDSSKALDVVCIDVHEHSSITDEMIITTGTSNRHVSAMAERLVEYLAKHDIHGVQTSGEQEGKWVIVDVGRVIVHLMQESERERYQLDNLYKCMAAGLTEDEAFAAS</sequence>
<comment type="subcellular location">
    <subcellularLocation>
        <location evidence="2">Cytoplasm</location>
    </subcellularLocation>
</comment>
<evidence type="ECO:0000256" key="2">
    <source>
        <dbReference type="HAMAP-Rule" id="MF_01477"/>
    </source>
</evidence>
<dbReference type="Pfam" id="PF02410">
    <property type="entry name" value="RsfS"/>
    <property type="match status" value="1"/>
</dbReference>
<dbReference type="PANTHER" id="PTHR21043">
    <property type="entry name" value="IOJAP SUPERFAMILY ORTHOLOG"/>
    <property type="match status" value="1"/>
</dbReference>
<gene>
    <name evidence="2 3" type="primary">rsfS</name>
    <name evidence="3" type="ORF">H9847_01760</name>
</gene>
<dbReference type="GO" id="GO:0017148">
    <property type="term" value="P:negative regulation of translation"/>
    <property type="evidence" value="ECO:0007669"/>
    <property type="project" value="UniProtKB-UniRule"/>
</dbReference>
<dbReference type="EMBL" id="JAHLFE010000033">
    <property type="protein sequence ID" value="MBU3843588.1"/>
    <property type="molecule type" value="Genomic_DNA"/>
</dbReference>
<evidence type="ECO:0000313" key="3">
    <source>
        <dbReference type="EMBL" id="MBU3843588.1"/>
    </source>
</evidence>
<organism evidence="3 4">
    <name type="scientific">Candidatus Anaerobiospirillum pullicola</name>
    <dbReference type="NCBI Taxonomy" id="2838451"/>
    <lineage>
        <taxon>Bacteria</taxon>
        <taxon>Pseudomonadati</taxon>
        <taxon>Pseudomonadota</taxon>
        <taxon>Gammaproteobacteria</taxon>
        <taxon>Aeromonadales</taxon>
        <taxon>Succinivibrionaceae</taxon>
        <taxon>Anaerobiospirillum</taxon>
    </lineage>
</organism>
<comment type="similarity">
    <text evidence="1 2">Belongs to the Iojap/RsfS family.</text>
</comment>